<evidence type="ECO:0000256" key="3">
    <source>
        <dbReference type="ARBA" id="ARBA00022679"/>
    </source>
</evidence>
<dbReference type="PROSITE" id="PS50011">
    <property type="entry name" value="PROTEIN_KINASE_DOM"/>
    <property type="match status" value="1"/>
</dbReference>
<dbReference type="eggNOG" id="COG0515">
    <property type="taxonomic scope" value="Bacteria"/>
</dbReference>
<keyword evidence="6" id="KW-0067">ATP-binding</keyword>
<gene>
    <name evidence="10" type="ordered locus">Tpau_1234</name>
</gene>
<keyword evidence="8" id="KW-0472">Membrane</keyword>
<keyword evidence="11" id="KW-1185">Reference proteome</keyword>
<dbReference type="RefSeq" id="WP_013125903.1">
    <property type="nucleotide sequence ID" value="NC_014158.1"/>
</dbReference>
<dbReference type="InterPro" id="IPR000719">
    <property type="entry name" value="Prot_kinase_dom"/>
</dbReference>
<dbReference type="PANTHER" id="PTHR43289">
    <property type="entry name" value="MITOGEN-ACTIVATED PROTEIN KINASE KINASE KINASE 20-RELATED"/>
    <property type="match status" value="1"/>
</dbReference>
<dbReference type="SMART" id="SM00220">
    <property type="entry name" value="S_TKc"/>
    <property type="match status" value="1"/>
</dbReference>
<dbReference type="PROSITE" id="PS00108">
    <property type="entry name" value="PROTEIN_KINASE_ST"/>
    <property type="match status" value="1"/>
</dbReference>
<dbReference type="HOGENOM" id="CLU_000288_63_44_11"/>
<evidence type="ECO:0000256" key="8">
    <source>
        <dbReference type="SAM" id="Phobius"/>
    </source>
</evidence>
<dbReference type="GO" id="GO:0005524">
    <property type="term" value="F:ATP binding"/>
    <property type="evidence" value="ECO:0007669"/>
    <property type="project" value="UniProtKB-KW"/>
</dbReference>
<keyword evidence="8" id="KW-0812">Transmembrane</keyword>
<organism evidence="10 11">
    <name type="scientific">Tsukamurella paurometabola (strain ATCC 8368 / DSM 20162 / CCUG 35730 / CIP 100753 / JCM 10117 / KCTC 9821 / NBRC 16120 / NCIMB 702349 / NCTC 13040)</name>
    <name type="common">Corynebacterium paurometabolum</name>
    <dbReference type="NCBI Taxonomy" id="521096"/>
    <lineage>
        <taxon>Bacteria</taxon>
        <taxon>Bacillati</taxon>
        <taxon>Actinomycetota</taxon>
        <taxon>Actinomycetes</taxon>
        <taxon>Mycobacteriales</taxon>
        <taxon>Tsukamurellaceae</taxon>
        <taxon>Tsukamurella</taxon>
    </lineage>
</organism>
<feature type="compositionally biased region" description="Pro residues" evidence="7">
    <location>
        <begin position="307"/>
        <end position="332"/>
    </location>
</feature>
<reference evidence="10 11" key="2">
    <citation type="journal article" date="2011" name="Stand. Genomic Sci.">
        <title>Complete genome sequence of Tsukamurella paurometabola type strain (no. 33).</title>
        <authorList>
            <person name="Munk A.C."/>
            <person name="Lapidus A."/>
            <person name="Lucas S."/>
            <person name="Nolan M."/>
            <person name="Tice H."/>
            <person name="Cheng J.F."/>
            <person name="Del Rio T.G."/>
            <person name="Goodwin L."/>
            <person name="Pitluck S."/>
            <person name="Liolios K."/>
            <person name="Huntemann M."/>
            <person name="Ivanova N."/>
            <person name="Mavromatis K."/>
            <person name="Mikhailova N."/>
            <person name="Pati A."/>
            <person name="Chen A."/>
            <person name="Palaniappan K."/>
            <person name="Tapia R."/>
            <person name="Han C."/>
            <person name="Land M."/>
            <person name="Hauser L."/>
            <person name="Chang Y.J."/>
            <person name="Jeffries C.D."/>
            <person name="Brettin T."/>
            <person name="Yasawong M."/>
            <person name="Brambilla E.M."/>
            <person name="Rohde M."/>
            <person name="Sikorski J."/>
            <person name="Goker M."/>
            <person name="Detter J.C."/>
            <person name="Woyke T."/>
            <person name="Bristow J."/>
            <person name="Eisen J.A."/>
            <person name="Markowitz V."/>
            <person name="Hugenholtz P."/>
            <person name="Kyrpides N.C."/>
            <person name="Klenk H.P."/>
        </authorList>
    </citation>
    <scope>NUCLEOTIDE SEQUENCE [LARGE SCALE GENOMIC DNA]</scope>
    <source>
        <strain evidence="11">ATCC 8368 / DSM 20162 / CCUG 35730 / CIP 100753 / JCM 10117 / KCTC 9821 / NBRC 16120 / NCIMB 702349 / NCTC 13040</strain>
    </source>
</reference>
<evidence type="ECO:0000256" key="4">
    <source>
        <dbReference type="ARBA" id="ARBA00022741"/>
    </source>
</evidence>
<keyword evidence="4" id="KW-0547">Nucleotide-binding</keyword>
<proteinExistence type="predicted"/>
<sequence length="539" mass="56238">MSEAGDGRVTTEPVGTVIAGYVVEGVLGAGGMGAVYAARHPRLPRVDALKVLPRGFSTDPTYRARFEREADMAARLDHPNIVPVYDRGDDGGRLWMSMKLVPGQDAAAVLTHFPHGLPAEQATAIVSAVAAALDYAHGMGLLHRDVKPGNIMIDTTGTSPRVMLGDFGIARQQQERSDLTSVGMVVGTLDYASPEQLSGDAVDGRSDEYSLACTAVQLLTGVKPFGASSGTAVIRDHLMTPPPVPSRFRPDLPPAVDAVIARGMAKSPQQRYPTCTDFAQALRAAAAQPVPPPTSGTVPRGQVPRPVASPAPGWPGPHTPPPGPSYPAPPSGPHTGGQVPMGFVAAPQRPPRRRRGLLISAVLVAVVAIIALIGIVAVGFTGGDDEQAAPPTSSAASTPPSVANAAAMLREGYIDPCLLPVTVLTPLGLSAPADDPEQRAVAGVKFACQSLDSAAAGASVIFATFTSPLDWEKGTPLPDNAKWRRFELPSTVKDQPAYCVTGYRSTANGVLYIAMQKVPGRDCERGPLIARAITAYLPL</sequence>
<evidence type="ECO:0000256" key="2">
    <source>
        <dbReference type="ARBA" id="ARBA00022527"/>
    </source>
</evidence>
<keyword evidence="2 10" id="KW-0723">Serine/threonine-protein kinase</keyword>
<dbReference type="EMBL" id="CP001966">
    <property type="protein sequence ID" value="ADG77865.1"/>
    <property type="molecule type" value="Genomic_DNA"/>
</dbReference>
<keyword evidence="3" id="KW-0808">Transferase</keyword>
<dbReference type="CDD" id="cd14014">
    <property type="entry name" value="STKc_PknB_like"/>
    <property type="match status" value="1"/>
</dbReference>
<dbReference type="AlphaFoldDB" id="D5UW58"/>
<keyword evidence="5 10" id="KW-0418">Kinase</keyword>
<evidence type="ECO:0000313" key="11">
    <source>
        <dbReference type="Proteomes" id="UP000001213"/>
    </source>
</evidence>
<dbReference type="STRING" id="521096.Tpau_1234"/>
<evidence type="ECO:0000256" key="7">
    <source>
        <dbReference type="SAM" id="MobiDB-lite"/>
    </source>
</evidence>
<dbReference type="Gene3D" id="1.10.510.10">
    <property type="entry name" value="Transferase(Phosphotransferase) domain 1"/>
    <property type="match status" value="1"/>
</dbReference>
<feature type="transmembrane region" description="Helical" evidence="8">
    <location>
        <begin position="357"/>
        <end position="380"/>
    </location>
</feature>
<dbReference type="PANTHER" id="PTHR43289:SF6">
    <property type="entry name" value="SERINE_THREONINE-PROTEIN KINASE NEKL-3"/>
    <property type="match status" value="1"/>
</dbReference>
<dbReference type="Pfam" id="PF00069">
    <property type="entry name" value="Pkinase"/>
    <property type="match status" value="1"/>
</dbReference>
<dbReference type="FunFam" id="1.10.510.10:FF:000021">
    <property type="entry name" value="Serine/threonine protein kinase"/>
    <property type="match status" value="1"/>
</dbReference>
<feature type="region of interest" description="Disordered" evidence="7">
    <location>
        <begin position="284"/>
        <end position="348"/>
    </location>
</feature>
<dbReference type="Proteomes" id="UP000001213">
    <property type="component" value="Chromosome"/>
</dbReference>
<evidence type="ECO:0000256" key="5">
    <source>
        <dbReference type="ARBA" id="ARBA00022777"/>
    </source>
</evidence>
<dbReference type="GO" id="GO:0004674">
    <property type="term" value="F:protein serine/threonine kinase activity"/>
    <property type="evidence" value="ECO:0007669"/>
    <property type="project" value="UniProtKB-KW"/>
</dbReference>
<evidence type="ECO:0000256" key="6">
    <source>
        <dbReference type="ARBA" id="ARBA00022840"/>
    </source>
</evidence>
<accession>D5UW58</accession>
<evidence type="ECO:0000256" key="1">
    <source>
        <dbReference type="ARBA" id="ARBA00012513"/>
    </source>
</evidence>
<dbReference type="SUPFAM" id="SSF56112">
    <property type="entry name" value="Protein kinase-like (PK-like)"/>
    <property type="match status" value="1"/>
</dbReference>
<evidence type="ECO:0000259" key="9">
    <source>
        <dbReference type="PROSITE" id="PS50011"/>
    </source>
</evidence>
<feature type="transmembrane region" description="Helical" evidence="8">
    <location>
        <begin position="18"/>
        <end position="38"/>
    </location>
</feature>
<reference evidence="11" key="1">
    <citation type="submission" date="2010-03" db="EMBL/GenBank/DDBJ databases">
        <title>The complete chromosome of Tsukamurella paurometabola DSM 20162.</title>
        <authorList>
            <consortium name="US DOE Joint Genome Institute (JGI-PGF)"/>
            <person name="Lucas S."/>
            <person name="Copeland A."/>
            <person name="Lapidus A."/>
            <person name="Glavina del Rio T."/>
            <person name="Dalin E."/>
            <person name="Tice H."/>
            <person name="Bruce D."/>
            <person name="Goodwin L."/>
            <person name="Pitluck S."/>
            <person name="Kyrpides N."/>
            <person name="Mavromatis K."/>
            <person name="Ivanova N."/>
            <person name="Mikhailova N."/>
            <person name="Munk A.C."/>
            <person name="Brettin T."/>
            <person name="Detter J.C."/>
            <person name="Tapia R."/>
            <person name="Han C."/>
            <person name="Larimer F."/>
            <person name="Land M."/>
            <person name="Hauser L."/>
            <person name="Markowitz V."/>
            <person name="Cheng J.-F."/>
            <person name="Hugenholtz P."/>
            <person name="Woyke T."/>
            <person name="Wu D."/>
            <person name="Jando M."/>
            <person name="Brambilla E."/>
            <person name="Klenk H.-P."/>
            <person name="Eisen J.A."/>
        </authorList>
    </citation>
    <scope>NUCLEOTIDE SEQUENCE [LARGE SCALE GENOMIC DNA]</scope>
    <source>
        <strain evidence="11">ATCC 8368 / DSM 20162 / CCUG 35730 / CIP 100753 / JCM 10117 / KCTC 9821 / NBRC 16120 / NCIMB 702349 / NCTC 13040</strain>
    </source>
</reference>
<dbReference type="EC" id="2.7.11.1" evidence="1"/>
<evidence type="ECO:0000313" key="10">
    <source>
        <dbReference type="EMBL" id="ADG77865.1"/>
    </source>
</evidence>
<keyword evidence="8" id="KW-1133">Transmembrane helix</keyword>
<feature type="domain" description="Protein kinase" evidence="9">
    <location>
        <begin position="21"/>
        <end position="283"/>
    </location>
</feature>
<protein>
    <recommendedName>
        <fullName evidence="1">non-specific serine/threonine protein kinase</fullName>
        <ecNumber evidence="1">2.7.11.1</ecNumber>
    </recommendedName>
</protein>
<dbReference type="Gene3D" id="3.30.200.20">
    <property type="entry name" value="Phosphorylase Kinase, domain 1"/>
    <property type="match status" value="1"/>
</dbReference>
<dbReference type="KEGG" id="tpr:Tpau_1234"/>
<name>D5UW58_TSUPD</name>
<dbReference type="InterPro" id="IPR011009">
    <property type="entry name" value="Kinase-like_dom_sf"/>
</dbReference>
<dbReference type="InterPro" id="IPR008271">
    <property type="entry name" value="Ser/Thr_kinase_AS"/>
</dbReference>